<evidence type="ECO:0000256" key="1">
    <source>
        <dbReference type="SAM" id="Phobius"/>
    </source>
</evidence>
<name>A0A377DQ32_ECOLX</name>
<keyword evidence="1" id="KW-0812">Transmembrane</keyword>
<organism evidence="3 4">
    <name type="scientific">Escherichia coli</name>
    <dbReference type="NCBI Taxonomy" id="562"/>
    <lineage>
        <taxon>Bacteria</taxon>
        <taxon>Pseudomonadati</taxon>
        <taxon>Pseudomonadota</taxon>
        <taxon>Gammaproteobacteria</taxon>
        <taxon>Enterobacterales</taxon>
        <taxon>Enterobacteriaceae</taxon>
        <taxon>Escherichia</taxon>
    </lineage>
</organism>
<feature type="domain" description="VTT" evidence="2">
    <location>
        <begin position="24"/>
        <end position="143"/>
    </location>
</feature>
<proteinExistence type="predicted"/>
<keyword evidence="1" id="KW-1133">Transmembrane helix</keyword>
<dbReference type="Pfam" id="PF09335">
    <property type="entry name" value="VTT_dom"/>
    <property type="match status" value="1"/>
</dbReference>
<accession>A0A377DQ32</accession>
<dbReference type="EMBL" id="UGFG01000001">
    <property type="protein sequence ID" value="STM38225.1"/>
    <property type="molecule type" value="Genomic_DNA"/>
</dbReference>
<dbReference type="Proteomes" id="UP000254429">
    <property type="component" value="Unassembled WGS sequence"/>
</dbReference>
<evidence type="ECO:0000313" key="3">
    <source>
        <dbReference type="EMBL" id="STM38225.1"/>
    </source>
</evidence>
<sequence length="240" mass="26933">MDLNTLISQYGYAALVIGSLAEGETVTLLGGVAAHQGLLKFPLVVLSVALGGMIGDQVLYLCGRRFGGKLLRRFSKHQDKIERAQKLIQRHPYLFVIGTRFMYGFRVIGPTLIGASQLPPKIFLPLNILGAFAWALIFTTIGYAGGQVIAPWLHNLDQHLKHWVWLILVVVLVVGVRWWLKRRGKKKAGSSGVKPLPWIRRFAPHPTSGVPCLIRRLCVFSCRPKYYPMKYPRTSLRYSG</sequence>
<reference evidence="3 4" key="1">
    <citation type="submission" date="2018-06" db="EMBL/GenBank/DDBJ databases">
        <authorList>
            <consortium name="Pathogen Informatics"/>
            <person name="Doyle S."/>
        </authorList>
    </citation>
    <scope>NUCLEOTIDE SEQUENCE [LARGE SCALE GENOMIC DNA]</scope>
    <source>
        <strain evidence="3 4">NCTC8500</strain>
    </source>
</reference>
<dbReference type="InterPro" id="IPR051311">
    <property type="entry name" value="DedA_domain"/>
</dbReference>
<dbReference type="PANTHER" id="PTHR42709:SF2">
    <property type="entry name" value="INNER MEMBRANE PROTEIN YOHD"/>
    <property type="match status" value="1"/>
</dbReference>
<gene>
    <name evidence="3" type="primary">yohD</name>
    <name evidence="3" type="ORF">NCTC8500_01986</name>
</gene>
<evidence type="ECO:0000259" key="2">
    <source>
        <dbReference type="Pfam" id="PF09335"/>
    </source>
</evidence>
<dbReference type="AlphaFoldDB" id="A0A377DQ32"/>
<dbReference type="PANTHER" id="PTHR42709">
    <property type="entry name" value="ALKALINE PHOSPHATASE LIKE PROTEIN"/>
    <property type="match status" value="1"/>
</dbReference>
<feature type="transmembrane region" description="Helical" evidence="1">
    <location>
        <begin position="41"/>
        <end position="63"/>
    </location>
</feature>
<keyword evidence="1" id="KW-0472">Membrane</keyword>
<protein>
    <submittedName>
        <fullName evidence="3">DedA family membrane protein</fullName>
    </submittedName>
</protein>
<evidence type="ECO:0000313" key="4">
    <source>
        <dbReference type="Proteomes" id="UP000254429"/>
    </source>
</evidence>
<feature type="transmembrane region" description="Helical" evidence="1">
    <location>
        <begin position="122"/>
        <end position="143"/>
    </location>
</feature>
<dbReference type="GO" id="GO:0005886">
    <property type="term" value="C:plasma membrane"/>
    <property type="evidence" value="ECO:0007669"/>
    <property type="project" value="TreeGrafter"/>
</dbReference>
<feature type="transmembrane region" description="Helical" evidence="1">
    <location>
        <begin position="163"/>
        <end position="180"/>
    </location>
</feature>
<feature type="transmembrane region" description="Helical" evidence="1">
    <location>
        <begin position="12"/>
        <end position="35"/>
    </location>
</feature>
<dbReference type="InterPro" id="IPR032816">
    <property type="entry name" value="VTT_dom"/>
</dbReference>